<dbReference type="Gene3D" id="3.40.50.1100">
    <property type="match status" value="2"/>
</dbReference>
<protein>
    <recommendedName>
        <fullName evidence="7">L-threonine dehydratase catabolic TdcB</fullName>
        <ecNumber evidence="6">4.3.1.19</ecNumber>
    </recommendedName>
    <alternativeName>
        <fullName evidence="12">Threonine deaminase</fullName>
    </alternativeName>
</protein>
<dbReference type="InterPro" id="IPR044561">
    <property type="entry name" value="ACT_ThrD-II-like"/>
</dbReference>
<dbReference type="PROSITE" id="PS51671">
    <property type="entry name" value="ACT"/>
    <property type="match status" value="1"/>
</dbReference>
<evidence type="ECO:0000256" key="12">
    <source>
        <dbReference type="ARBA" id="ARBA00031427"/>
    </source>
</evidence>
<dbReference type="PANTHER" id="PTHR48078:SF6">
    <property type="entry name" value="L-THREONINE DEHYDRATASE CATABOLIC TDCB"/>
    <property type="match status" value="1"/>
</dbReference>
<evidence type="ECO:0000256" key="2">
    <source>
        <dbReference type="ARBA" id="ARBA00001933"/>
    </source>
</evidence>
<dbReference type="OrthoDB" id="9811476at2"/>
<dbReference type="CDD" id="cd04886">
    <property type="entry name" value="ACT_ThrD-II-like"/>
    <property type="match status" value="1"/>
</dbReference>
<dbReference type="Proteomes" id="UP000487268">
    <property type="component" value="Unassembled WGS sequence"/>
</dbReference>
<dbReference type="EMBL" id="WEGH01000001">
    <property type="protein sequence ID" value="MQY03944.1"/>
    <property type="molecule type" value="Genomic_DNA"/>
</dbReference>
<dbReference type="InterPro" id="IPR036052">
    <property type="entry name" value="TrpB-like_PALP_sf"/>
</dbReference>
<comment type="caution">
    <text evidence="14">The sequence shown here is derived from an EMBL/GenBank/DDBJ whole genome shotgun (WGS) entry which is preliminary data.</text>
</comment>
<comment type="function">
    <text evidence="11">Catalyzes the anaerobic formation of alpha-ketobutyrate and ammonia from threonine in a two-step reaction. The first step involved a dehydration of threonine and a production of enamine intermediates (aminocrotonate), which tautomerizes to its imine form (iminobutyrate). Both intermediates are unstable and short-lived. The second step is the nonenzymatic hydrolysis of the enamine/imine intermediates to form 2-ketobutyrate and free ammonia. In the low water environment of the cell, the second step is accelerated by RidA.</text>
</comment>
<dbReference type="EC" id="4.3.1.19" evidence="6"/>
<dbReference type="PROSITE" id="PS00165">
    <property type="entry name" value="DEHYDRATASE_SER_THR"/>
    <property type="match status" value="1"/>
</dbReference>
<dbReference type="RefSeq" id="WP_153531793.1">
    <property type="nucleotide sequence ID" value="NZ_WEGH01000001.1"/>
</dbReference>
<evidence type="ECO:0000256" key="1">
    <source>
        <dbReference type="ARBA" id="ARBA00001274"/>
    </source>
</evidence>
<keyword evidence="15" id="KW-1185">Reference proteome</keyword>
<evidence type="ECO:0000256" key="10">
    <source>
        <dbReference type="ARBA" id="ARBA00023239"/>
    </source>
</evidence>
<evidence type="ECO:0000259" key="13">
    <source>
        <dbReference type="PROSITE" id="PS51671"/>
    </source>
</evidence>
<comment type="cofactor">
    <cofactor evidence="2">
        <name>pyridoxal 5'-phosphate</name>
        <dbReference type="ChEBI" id="CHEBI:597326"/>
    </cofactor>
</comment>
<comment type="subunit">
    <text evidence="5">In the native structure, TdcB is in a dimeric form, whereas in the TdcB-AMP complex, it exists in a tetrameric form (dimer of dimers).</text>
</comment>
<evidence type="ECO:0000256" key="4">
    <source>
        <dbReference type="ARBA" id="ARBA00010869"/>
    </source>
</evidence>
<reference evidence="14 15" key="1">
    <citation type="submission" date="2019-10" db="EMBL/GenBank/DDBJ databases">
        <title>Actinomadura rubteroloni sp. nov. and Actinomadura macrotermitis sp. nov., isolated from the gut of fungus growing-termite Macrotermes natalensis.</title>
        <authorList>
            <person name="Benndorf R."/>
            <person name="Martin K."/>
            <person name="Kuefner M."/>
            <person name="De Beer W."/>
            <person name="Kaster A.-K."/>
            <person name="Vollmers J."/>
            <person name="Poulsen M."/>
            <person name="Beemelmanns C."/>
        </authorList>
    </citation>
    <scope>NUCLEOTIDE SEQUENCE [LARGE SCALE GENOMIC DNA]</scope>
    <source>
        <strain evidence="14 15">RB68</strain>
    </source>
</reference>
<dbReference type="GO" id="GO:0009097">
    <property type="term" value="P:isoleucine biosynthetic process"/>
    <property type="evidence" value="ECO:0007669"/>
    <property type="project" value="TreeGrafter"/>
</dbReference>
<dbReference type="GO" id="GO:0006567">
    <property type="term" value="P:L-threonine catabolic process"/>
    <property type="evidence" value="ECO:0007669"/>
    <property type="project" value="InterPro"/>
</dbReference>
<sequence>MATVTLDDIRAARELLRSVIVPTPLLHSRVLSEAVGGPVYLKCENLQRTGSFKIRGAYVRIARLSEAERAGGVVAASAGNHAQGVALAASMLGCKATVFMPEGAPLPKVAATKGYGAEVVFPGPTVDACLVAAAAYAEETGAVFIHPFDHPDVVAGQATIGLEILEQCPQVRTVVGAVGGGGLISGVAAALKAGAKEEGGRDIKVVGAQAKRAAAFPPSLAAGRPTRVQVQPTMADGISVGRPGDLTYDMVAELVDAVVTVTEESISQALLLCLERAKQVVEPAGAAGVAALMEHSYAVRTPVVVLLSGGNIDPLLLSKVLRHGLAGAGRYLVVRCRLKDRPGALVTLLSELAGLGVNVLDVMHERVAARLHVEEAEVLMHLETRGTEHSEGVIARLRAEGYTITPS</sequence>
<evidence type="ECO:0000256" key="11">
    <source>
        <dbReference type="ARBA" id="ARBA00025527"/>
    </source>
</evidence>
<accession>A0A7K0BTC4</accession>
<dbReference type="Pfam" id="PF00291">
    <property type="entry name" value="PALP"/>
    <property type="match status" value="1"/>
</dbReference>
<evidence type="ECO:0000256" key="8">
    <source>
        <dbReference type="ARBA" id="ARBA00022533"/>
    </source>
</evidence>
<dbReference type="InterPro" id="IPR050147">
    <property type="entry name" value="Ser/Thr_Dehydratase"/>
</dbReference>
<evidence type="ECO:0000256" key="6">
    <source>
        <dbReference type="ARBA" id="ARBA00012096"/>
    </source>
</evidence>
<dbReference type="AlphaFoldDB" id="A0A7K0BTC4"/>
<gene>
    <name evidence="14" type="primary">tdcB_1</name>
    <name evidence="14" type="ORF">ACRB68_19900</name>
</gene>
<dbReference type="FunFam" id="3.40.50.1100:FF:000007">
    <property type="entry name" value="L-threonine dehydratase catabolic TdcB"/>
    <property type="match status" value="1"/>
</dbReference>
<dbReference type="InterPro" id="IPR001926">
    <property type="entry name" value="TrpB-like_PALP"/>
</dbReference>
<dbReference type="GO" id="GO:0030170">
    <property type="term" value="F:pyridoxal phosphate binding"/>
    <property type="evidence" value="ECO:0007669"/>
    <property type="project" value="InterPro"/>
</dbReference>
<evidence type="ECO:0000256" key="3">
    <source>
        <dbReference type="ARBA" id="ARBA00004958"/>
    </source>
</evidence>
<dbReference type="InterPro" id="IPR005789">
    <property type="entry name" value="Thr_deHydtase_catblc"/>
</dbReference>
<evidence type="ECO:0000256" key="7">
    <source>
        <dbReference type="ARBA" id="ARBA00022248"/>
    </source>
</evidence>
<dbReference type="GO" id="GO:0004794">
    <property type="term" value="F:threonine deaminase activity"/>
    <property type="evidence" value="ECO:0007669"/>
    <property type="project" value="UniProtKB-EC"/>
</dbReference>
<dbReference type="FunFam" id="3.40.50.1100:FF:000005">
    <property type="entry name" value="Threonine dehydratase catabolic"/>
    <property type="match status" value="1"/>
</dbReference>
<dbReference type="GO" id="GO:0003941">
    <property type="term" value="F:L-serine ammonia-lyase activity"/>
    <property type="evidence" value="ECO:0007669"/>
    <property type="project" value="TreeGrafter"/>
</dbReference>
<comment type="similarity">
    <text evidence="4">Belongs to the serine/threonine dehydratase family.</text>
</comment>
<evidence type="ECO:0000313" key="15">
    <source>
        <dbReference type="Proteomes" id="UP000487268"/>
    </source>
</evidence>
<dbReference type="GO" id="GO:0006565">
    <property type="term" value="P:L-serine catabolic process"/>
    <property type="evidence" value="ECO:0007669"/>
    <property type="project" value="TreeGrafter"/>
</dbReference>
<dbReference type="PANTHER" id="PTHR48078">
    <property type="entry name" value="THREONINE DEHYDRATASE, MITOCHONDRIAL-RELATED"/>
    <property type="match status" value="1"/>
</dbReference>
<name>A0A7K0BTC4_9ACTN</name>
<evidence type="ECO:0000256" key="5">
    <source>
        <dbReference type="ARBA" id="ARBA00011447"/>
    </source>
</evidence>
<evidence type="ECO:0000313" key="14">
    <source>
        <dbReference type="EMBL" id="MQY03944.1"/>
    </source>
</evidence>
<keyword evidence="10 14" id="KW-0456">Lyase</keyword>
<dbReference type="CDD" id="cd01562">
    <property type="entry name" value="Thr-dehyd"/>
    <property type="match status" value="1"/>
</dbReference>
<organism evidence="14 15">
    <name type="scientific">Actinomadura macrotermitis</name>
    <dbReference type="NCBI Taxonomy" id="2585200"/>
    <lineage>
        <taxon>Bacteria</taxon>
        <taxon>Bacillati</taxon>
        <taxon>Actinomycetota</taxon>
        <taxon>Actinomycetes</taxon>
        <taxon>Streptosporangiales</taxon>
        <taxon>Thermomonosporaceae</taxon>
        <taxon>Actinomadura</taxon>
    </lineage>
</organism>
<keyword evidence="8" id="KW-0021">Allosteric enzyme</keyword>
<keyword evidence="9" id="KW-0663">Pyridoxal phosphate</keyword>
<dbReference type="InterPro" id="IPR000634">
    <property type="entry name" value="Ser/Thr_deHydtase_PyrdxlP-BS"/>
</dbReference>
<dbReference type="SUPFAM" id="SSF53686">
    <property type="entry name" value="Tryptophan synthase beta subunit-like PLP-dependent enzymes"/>
    <property type="match status" value="1"/>
</dbReference>
<dbReference type="NCBIfam" id="TIGR01127">
    <property type="entry name" value="ilvA_1Cterm"/>
    <property type="match status" value="1"/>
</dbReference>
<proteinExistence type="inferred from homology"/>
<comment type="pathway">
    <text evidence="3">Amino-acid degradation; L-threonine degradation via propanoate pathway; propanoate from L-threonine: step 1/4.</text>
</comment>
<comment type="catalytic activity">
    <reaction evidence="1">
        <text>L-threonine = 2-oxobutanoate + NH4(+)</text>
        <dbReference type="Rhea" id="RHEA:22108"/>
        <dbReference type="ChEBI" id="CHEBI:16763"/>
        <dbReference type="ChEBI" id="CHEBI:28938"/>
        <dbReference type="ChEBI" id="CHEBI:57926"/>
        <dbReference type="EC" id="4.3.1.19"/>
    </reaction>
</comment>
<evidence type="ECO:0000256" key="9">
    <source>
        <dbReference type="ARBA" id="ARBA00022898"/>
    </source>
</evidence>
<dbReference type="InterPro" id="IPR002912">
    <property type="entry name" value="ACT_dom"/>
</dbReference>
<feature type="domain" description="ACT" evidence="13">
    <location>
        <begin position="333"/>
        <end position="407"/>
    </location>
</feature>